<reference evidence="4 5" key="1">
    <citation type="journal article" date="2020" name="J Geophys Res Biogeosci">
        <title>Magnetotaxis as an Adaptation to Enable Bacterial Shuttling of Microbial Sulfur and Sulfur Cycling Across Aquatic Oxic#Anoxic Interfaces.</title>
        <authorList>
            <person name="Li J."/>
            <person name="Liu P."/>
            <person name="Wang J."/>
            <person name="Roberts A.P."/>
            <person name="Pan Y."/>
        </authorList>
    </citation>
    <scope>NUCLEOTIDE SEQUENCE [LARGE SCALE GENOMIC DNA]</scope>
    <source>
        <strain evidence="4 5">MYR-1_YQ</strain>
    </source>
</reference>
<keyword evidence="4" id="KW-0503">Monooxygenase</keyword>
<proteinExistence type="predicted"/>
<protein>
    <submittedName>
        <fullName evidence="4">Nitronate monooxygenase</fullName>
    </submittedName>
</protein>
<dbReference type="EMBL" id="JABXWD010000533">
    <property type="protein sequence ID" value="MBV6343321.1"/>
    <property type="molecule type" value="Genomic_DNA"/>
</dbReference>
<evidence type="ECO:0000256" key="1">
    <source>
        <dbReference type="ARBA" id="ARBA00022630"/>
    </source>
</evidence>
<accession>A0ABS6S3A6</accession>
<evidence type="ECO:0000256" key="3">
    <source>
        <dbReference type="ARBA" id="ARBA00023002"/>
    </source>
</evidence>
<dbReference type="PANTHER" id="PTHR32332:SF38">
    <property type="entry name" value="MONOOXYGENASE RV1533-RELATED"/>
    <property type="match status" value="1"/>
</dbReference>
<evidence type="ECO:0000313" key="4">
    <source>
        <dbReference type="EMBL" id="MBV6343321.1"/>
    </source>
</evidence>
<organism evidence="4 5">
    <name type="scientific">Candidatus Magnetobacterium casense</name>
    <dbReference type="NCBI Taxonomy" id="1455061"/>
    <lineage>
        <taxon>Bacteria</taxon>
        <taxon>Pseudomonadati</taxon>
        <taxon>Nitrospirota</taxon>
        <taxon>Thermodesulfovibrionia</taxon>
        <taxon>Thermodesulfovibrionales</taxon>
        <taxon>Candidatus Magnetobacteriaceae</taxon>
        <taxon>Candidatus Magnetobacterium</taxon>
    </lineage>
</organism>
<dbReference type="PANTHER" id="PTHR32332">
    <property type="entry name" value="2-NITROPROPANE DIOXYGENASE"/>
    <property type="match status" value="1"/>
</dbReference>
<evidence type="ECO:0000256" key="2">
    <source>
        <dbReference type="ARBA" id="ARBA00022643"/>
    </source>
</evidence>
<dbReference type="InterPro" id="IPR004136">
    <property type="entry name" value="NMO"/>
</dbReference>
<keyword evidence="1" id="KW-0285">Flavoprotein</keyword>
<name>A0ABS6S3A6_9BACT</name>
<dbReference type="GO" id="GO:0004497">
    <property type="term" value="F:monooxygenase activity"/>
    <property type="evidence" value="ECO:0007669"/>
    <property type="project" value="UniProtKB-KW"/>
</dbReference>
<keyword evidence="3" id="KW-0560">Oxidoreductase</keyword>
<dbReference type="CDD" id="cd04730">
    <property type="entry name" value="NPD_like"/>
    <property type="match status" value="1"/>
</dbReference>
<keyword evidence="5" id="KW-1185">Reference proteome</keyword>
<keyword evidence="2" id="KW-0288">FMN</keyword>
<sequence>MAKTKLKFHTKICDVLGIEYPIIQAGMGGFSDPPLVIAVSEAGGLGTLGGATYTADGLNEAIKQIRKGTKKPFAIDILLPDSLEDMAGVDKEKLREYIPEEYKAYEKELRKKFKVPPSYVSSRQVDMCTMEGTKRMLQVCLDNNVPVIAAGLGRLGWVMAECKKRGIKTIGIGANVKMALKHVEDKCDVIVAQGYDAGGHTGNIGTMSVVPQIVDAVKPTPVAAAGGIADGRGLVAALALGAEGVWCGSMFLLTPEVTFTEGQKDRVIAATEKDAVITKGLSGKTMRQLKMAITRAWDEGPLPPLGWPLHLILMQDIIDYCFDNKDEKMYNEMLVTPCGQATRLLNRRRTSKQIIDDMIKEAIDDLEKGIPGRVQWK</sequence>
<dbReference type="Pfam" id="PF03060">
    <property type="entry name" value="NMO"/>
    <property type="match status" value="1"/>
</dbReference>
<dbReference type="Proteomes" id="UP001196980">
    <property type="component" value="Unassembled WGS sequence"/>
</dbReference>
<comment type="caution">
    <text evidence="4">The sequence shown here is derived from an EMBL/GenBank/DDBJ whole genome shotgun (WGS) entry which is preliminary data.</text>
</comment>
<evidence type="ECO:0000313" key="5">
    <source>
        <dbReference type="Proteomes" id="UP001196980"/>
    </source>
</evidence>
<dbReference type="RefSeq" id="WP_218253935.1">
    <property type="nucleotide sequence ID" value="NZ_JABXWD010000533.1"/>
</dbReference>
<gene>
    <name evidence="4" type="ORF">HWQ67_17220</name>
</gene>